<reference evidence="4 5" key="1">
    <citation type="submission" date="2023-10" db="EMBL/GenBank/DDBJ databases">
        <title>Sorlinia euscelidii gen. nov., sp. nov., an acetic acid bacteria isolated from the gut of Euscelidius variegatus emitter.</title>
        <authorList>
            <person name="Michoud G."/>
            <person name="Marasco R."/>
            <person name="Seferji K."/>
            <person name="Gonella E."/>
            <person name="Garuglieri E."/>
            <person name="Alma A."/>
            <person name="Mapelli F."/>
            <person name="Borin S."/>
            <person name="Daffonchio D."/>
            <person name="Crotti E."/>
        </authorList>
    </citation>
    <scope>NUCLEOTIDE SEQUENCE [LARGE SCALE GENOMIC DNA]</scope>
    <source>
        <strain evidence="4 5">EV16P</strain>
    </source>
</reference>
<comment type="caution">
    <text evidence="4">The sequence shown here is derived from an EMBL/GenBank/DDBJ whole genome shotgun (WGS) entry which is preliminary data.</text>
</comment>
<dbReference type="NCBIfam" id="NF001136">
    <property type="entry name" value="PRK00142.1-4"/>
    <property type="match status" value="1"/>
</dbReference>
<dbReference type="HAMAP" id="MF_00469">
    <property type="entry name" value="TrhO"/>
    <property type="match status" value="1"/>
</dbReference>
<evidence type="ECO:0000256" key="2">
    <source>
        <dbReference type="SAM" id="MobiDB-lite"/>
    </source>
</evidence>
<dbReference type="CDD" id="cd01518">
    <property type="entry name" value="RHOD_YceA"/>
    <property type="match status" value="1"/>
</dbReference>
<dbReference type="InterPro" id="IPR040503">
    <property type="entry name" value="TRHO_N"/>
</dbReference>
<dbReference type="PANTHER" id="PTHR43268:SF3">
    <property type="entry name" value="RHODANESE-LIKE DOMAIN-CONTAINING PROTEIN 7-RELATED"/>
    <property type="match status" value="1"/>
</dbReference>
<dbReference type="InterPro" id="IPR036873">
    <property type="entry name" value="Rhodanese-like_dom_sf"/>
</dbReference>
<feature type="region of interest" description="Disordered" evidence="2">
    <location>
        <begin position="301"/>
        <end position="322"/>
    </location>
</feature>
<organism evidence="4 5">
    <name type="scientific">Sorlinia euscelidii</name>
    <dbReference type="NCBI Taxonomy" id="3081148"/>
    <lineage>
        <taxon>Bacteria</taxon>
        <taxon>Pseudomonadati</taxon>
        <taxon>Pseudomonadota</taxon>
        <taxon>Alphaproteobacteria</taxon>
        <taxon>Acetobacterales</taxon>
        <taxon>Acetobacteraceae</taxon>
        <taxon>Sorlinia</taxon>
    </lineage>
</organism>
<protein>
    <recommendedName>
        <fullName evidence="1">tRNA uridine(34) hydroxylase</fullName>
        <ecNumber evidence="1">1.14.-.-</ecNumber>
    </recommendedName>
    <alternativeName>
        <fullName evidence="1">tRNA hydroxylation protein O</fullName>
    </alternativeName>
</protein>
<dbReference type="Pfam" id="PF17773">
    <property type="entry name" value="UPF0176_N"/>
    <property type="match status" value="1"/>
</dbReference>
<gene>
    <name evidence="1" type="primary">trhO</name>
    <name evidence="4" type="ORF">DOFOFD_01130</name>
</gene>
<sequence length="322" mass="35891">MTRHRLTIAALYHFTPFPDPASLKAPLLEKCRAHAICGTLLLAPEGINGTIAGQDDDIHAILTEIKALPGCDSLEWKLSYADAPPFHRMKIRLKKEIVTMGQPAIDPLKSVGRYVAPEAWNALITDPDTIVIDTRNDYEVAIGSFKHAIDPGTKSFRDFPDWFRQFRAQRAQEGRKAKLAMFCTGGIRCEKATAFAREEGFEDVYHLKGGILKYLETVPEAESLWQGDCFVFDHRVSVQHGLKPGKYALCHACRMPLSPDDRASPHYVEGESCPHCHHERNATQRARYAARQRQMALAQARGTVHLGHPSATQAPSGTKRDA</sequence>
<evidence type="ECO:0000256" key="1">
    <source>
        <dbReference type="HAMAP-Rule" id="MF_00469"/>
    </source>
</evidence>
<dbReference type="RefSeq" id="WP_394818642.1">
    <property type="nucleotide sequence ID" value="NZ_JAWJZY010000001.1"/>
</dbReference>
<dbReference type="SMART" id="SM00450">
    <property type="entry name" value="RHOD"/>
    <property type="match status" value="1"/>
</dbReference>
<feature type="domain" description="Rhodanese" evidence="3">
    <location>
        <begin position="125"/>
        <end position="223"/>
    </location>
</feature>
<evidence type="ECO:0000313" key="4">
    <source>
        <dbReference type="EMBL" id="MEE8657622.1"/>
    </source>
</evidence>
<comment type="catalytic activity">
    <reaction evidence="1">
        <text>uridine(34) in tRNA + AH2 + O2 = 5-hydroxyuridine(34) in tRNA + A + H2O</text>
        <dbReference type="Rhea" id="RHEA:64224"/>
        <dbReference type="Rhea" id="RHEA-COMP:11727"/>
        <dbReference type="Rhea" id="RHEA-COMP:13381"/>
        <dbReference type="ChEBI" id="CHEBI:13193"/>
        <dbReference type="ChEBI" id="CHEBI:15377"/>
        <dbReference type="ChEBI" id="CHEBI:15379"/>
        <dbReference type="ChEBI" id="CHEBI:17499"/>
        <dbReference type="ChEBI" id="CHEBI:65315"/>
        <dbReference type="ChEBI" id="CHEBI:136877"/>
    </reaction>
</comment>
<dbReference type="EMBL" id="JAWJZY010000001">
    <property type="protein sequence ID" value="MEE8657622.1"/>
    <property type="molecule type" value="Genomic_DNA"/>
</dbReference>
<keyword evidence="5" id="KW-1185">Reference proteome</keyword>
<dbReference type="Gene3D" id="3.30.70.100">
    <property type="match status" value="1"/>
</dbReference>
<dbReference type="Pfam" id="PF00581">
    <property type="entry name" value="Rhodanese"/>
    <property type="match status" value="1"/>
</dbReference>
<name>A0ABU7TYX7_9PROT</name>
<dbReference type="PROSITE" id="PS50206">
    <property type="entry name" value="RHODANESE_3"/>
    <property type="match status" value="1"/>
</dbReference>
<dbReference type="SUPFAM" id="SSF52821">
    <property type="entry name" value="Rhodanese/Cell cycle control phosphatase"/>
    <property type="match status" value="1"/>
</dbReference>
<comment type="function">
    <text evidence="1">Catalyzes oxygen-dependent 5-hydroxyuridine (ho5U) modification at position 34 in tRNAs.</text>
</comment>
<keyword evidence="1" id="KW-0819">tRNA processing</keyword>
<comment type="similarity">
    <text evidence="1">Belongs to the TrhO family.</text>
</comment>
<dbReference type="InterPro" id="IPR001763">
    <property type="entry name" value="Rhodanese-like_dom"/>
</dbReference>
<dbReference type="InterPro" id="IPR020936">
    <property type="entry name" value="TrhO"/>
</dbReference>
<evidence type="ECO:0000313" key="5">
    <source>
        <dbReference type="Proteomes" id="UP001312908"/>
    </source>
</evidence>
<evidence type="ECO:0000259" key="3">
    <source>
        <dbReference type="PROSITE" id="PS50206"/>
    </source>
</evidence>
<dbReference type="Proteomes" id="UP001312908">
    <property type="component" value="Unassembled WGS sequence"/>
</dbReference>
<dbReference type="Gene3D" id="3.40.250.10">
    <property type="entry name" value="Rhodanese-like domain"/>
    <property type="match status" value="1"/>
</dbReference>
<accession>A0ABU7TYX7</accession>
<keyword evidence="1" id="KW-0560">Oxidoreductase</keyword>
<proteinExistence type="inferred from homology"/>
<dbReference type="EC" id="1.14.-.-" evidence="1"/>
<dbReference type="PANTHER" id="PTHR43268">
    <property type="entry name" value="THIOSULFATE SULFURTRANSFERASE/RHODANESE-LIKE DOMAIN-CONTAINING PROTEIN 2"/>
    <property type="match status" value="1"/>
</dbReference>